<keyword evidence="4" id="KW-0808">Transferase</keyword>
<dbReference type="Pfam" id="PF01041">
    <property type="entry name" value="DegT_DnrJ_EryC1"/>
    <property type="match status" value="1"/>
</dbReference>
<evidence type="ECO:0000256" key="3">
    <source>
        <dbReference type="RuleBase" id="RU004508"/>
    </source>
</evidence>
<feature type="modified residue" description="N6-(pyridoxal phosphate)lysine" evidence="2">
    <location>
        <position position="187"/>
    </location>
</feature>
<evidence type="ECO:0000313" key="5">
    <source>
        <dbReference type="Proteomes" id="UP000177197"/>
    </source>
</evidence>
<proteinExistence type="inferred from homology"/>
<dbReference type="Proteomes" id="UP000177197">
    <property type="component" value="Unassembled WGS sequence"/>
</dbReference>
<dbReference type="GO" id="GO:0008483">
    <property type="term" value="F:transaminase activity"/>
    <property type="evidence" value="ECO:0007669"/>
    <property type="project" value="UniProtKB-KW"/>
</dbReference>
<dbReference type="PANTHER" id="PTHR30244">
    <property type="entry name" value="TRANSAMINASE"/>
    <property type="match status" value="1"/>
</dbReference>
<comment type="similarity">
    <text evidence="3">Belongs to the DegT/DnrJ/EryC1 family.</text>
</comment>
<accession>A0A1F5CD35</accession>
<sequence>MPKNNFKIPQMEPYFDKAEAQAVFAYMKSGGWITEFKKTEELENAIKKFVGAKHAVMTVNGTVSLTLALLALGLKPGDEVLVPNMTMIASPNSAVKVGIKPILVDIEAKTLCMDLEKAAKAISPKTKALMYVPFNGRCADMNEVVKFCANNNIFLIEDAAQALGSFYKNKHLGSFGKIGSFSFSTPKIITTGQGGALVTNDGDLHQKIKRLKDFGRAKGGNDIHDDWGWNFKFTDLQAVVGIEQMKKLQARIKRKKAIYSRYQESLSNLKTIEFIPTNLKDTTPWFIDIYVKEPDRLADYLKKKGIGTRRIYPAINTQKIYQHECKNKLFPISEDYARRGLWLPSSTKLSDKDIDGITASIKNFYL</sequence>
<dbReference type="SUPFAM" id="SSF53383">
    <property type="entry name" value="PLP-dependent transferases"/>
    <property type="match status" value="1"/>
</dbReference>
<dbReference type="Gene3D" id="3.40.640.10">
    <property type="entry name" value="Type I PLP-dependent aspartate aminotransferase-like (Major domain)"/>
    <property type="match status" value="1"/>
</dbReference>
<dbReference type="InterPro" id="IPR000653">
    <property type="entry name" value="DegT/StrS_aminotransferase"/>
</dbReference>
<dbReference type="GO" id="GO:0030170">
    <property type="term" value="F:pyridoxal phosphate binding"/>
    <property type="evidence" value="ECO:0007669"/>
    <property type="project" value="TreeGrafter"/>
</dbReference>
<dbReference type="InterPro" id="IPR015422">
    <property type="entry name" value="PyrdxlP-dep_Trfase_small"/>
</dbReference>
<dbReference type="Gene3D" id="3.90.1150.10">
    <property type="entry name" value="Aspartate Aminotransferase, domain 1"/>
    <property type="match status" value="1"/>
</dbReference>
<feature type="active site" description="Proton acceptor" evidence="1">
    <location>
        <position position="187"/>
    </location>
</feature>
<dbReference type="AlphaFoldDB" id="A0A1F5CD35"/>
<evidence type="ECO:0000256" key="2">
    <source>
        <dbReference type="PIRSR" id="PIRSR000390-2"/>
    </source>
</evidence>
<keyword evidence="4" id="KW-0032">Aminotransferase</keyword>
<dbReference type="PIRSF" id="PIRSF000390">
    <property type="entry name" value="PLP_StrS"/>
    <property type="match status" value="1"/>
</dbReference>
<dbReference type="InterPro" id="IPR015421">
    <property type="entry name" value="PyrdxlP-dep_Trfase_major"/>
</dbReference>
<gene>
    <name evidence="4" type="ORF">A3I30_01760</name>
</gene>
<dbReference type="EMBL" id="MEYV01000001">
    <property type="protein sequence ID" value="OGD40778.1"/>
    <property type="molecule type" value="Genomic_DNA"/>
</dbReference>
<dbReference type="InterPro" id="IPR015424">
    <property type="entry name" value="PyrdxlP-dep_Trfase"/>
</dbReference>
<reference evidence="4 5" key="1">
    <citation type="journal article" date="2016" name="Nat. Commun.">
        <title>Thousands of microbial genomes shed light on interconnected biogeochemical processes in an aquifer system.</title>
        <authorList>
            <person name="Anantharaman K."/>
            <person name="Brown C.T."/>
            <person name="Hug L.A."/>
            <person name="Sharon I."/>
            <person name="Castelle C.J."/>
            <person name="Probst A.J."/>
            <person name="Thomas B.C."/>
            <person name="Singh A."/>
            <person name="Wilkins M.J."/>
            <person name="Karaoz U."/>
            <person name="Brodie E.L."/>
            <person name="Williams K.H."/>
            <person name="Hubbard S.S."/>
            <person name="Banfield J.F."/>
        </authorList>
    </citation>
    <scope>NUCLEOTIDE SEQUENCE [LARGE SCALE GENOMIC DNA]</scope>
</reference>
<protein>
    <submittedName>
        <fullName evidence="4">Aminotransferase</fullName>
    </submittedName>
</protein>
<organism evidence="4 5">
    <name type="scientific">Candidatus Azambacteria bacterium RIFCSPLOWO2_02_FULL_44_14</name>
    <dbReference type="NCBI Taxonomy" id="1797306"/>
    <lineage>
        <taxon>Bacteria</taxon>
        <taxon>Candidatus Azamiibacteriota</taxon>
    </lineage>
</organism>
<name>A0A1F5CD35_9BACT</name>
<comment type="caution">
    <text evidence="4">The sequence shown here is derived from an EMBL/GenBank/DDBJ whole genome shotgun (WGS) entry which is preliminary data.</text>
</comment>
<dbReference type="GO" id="GO:0000271">
    <property type="term" value="P:polysaccharide biosynthetic process"/>
    <property type="evidence" value="ECO:0007669"/>
    <property type="project" value="TreeGrafter"/>
</dbReference>
<dbReference type="CDD" id="cd00616">
    <property type="entry name" value="AHBA_syn"/>
    <property type="match status" value="1"/>
</dbReference>
<keyword evidence="2 3" id="KW-0663">Pyridoxal phosphate</keyword>
<evidence type="ECO:0000256" key="1">
    <source>
        <dbReference type="PIRSR" id="PIRSR000390-1"/>
    </source>
</evidence>
<evidence type="ECO:0000313" key="4">
    <source>
        <dbReference type="EMBL" id="OGD40778.1"/>
    </source>
</evidence>
<dbReference type="PANTHER" id="PTHR30244:SF34">
    <property type="entry name" value="DTDP-4-AMINO-4,6-DIDEOXYGALACTOSE TRANSAMINASE"/>
    <property type="match status" value="1"/>
</dbReference>